<evidence type="ECO:0000256" key="3">
    <source>
        <dbReference type="ARBA" id="ARBA00022553"/>
    </source>
</evidence>
<dbReference type="PANTHER" id="PTHR45527:SF1">
    <property type="entry name" value="FATTY ACID SYNTHASE"/>
    <property type="match status" value="1"/>
</dbReference>
<dbReference type="RefSeq" id="WP_190266701.1">
    <property type="nucleotide sequence ID" value="NZ_BAABAD010000004.1"/>
</dbReference>
<keyword evidence="2" id="KW-0596">Phosphopantetheine</keyword>
<keyword evidence="3" id="KW-0597">Phosphoprotein</keyword>
<dbReference type="NCBIfam" id="TIGR01720">
    <property type="entry name" value="NRPS-para261"/>
    <property type="match status" value="1"/>
</dbReference>
<dbReference type="Gene3D" id="3.30.559.10">
    <property type="entry name" value="Chloramphenicol acetyltransferase-like domain"/>
    <property type="match status" value="3"/>
</dbReference>
<dbReference type="Proteomes" id="UP000602395">
    <property type="component" value="Unassembled WGS sequence"/>
</dbReference>
<feature type="region of interest" description="Disordered" evidence="6">
    <location>
        <begin position="1"/>
        <end position="22"/>
    </location>
</feature>
<dbReference type="CDD" id="cd05930">
    <property type="entry name" value="A_NRPS"/>
    <property type="match status" value="2"/>
</dbReference>
<dbReference type="InterPro" id="IPR001242">
    <property type="entry name" value="Condensation_dom"/>
</dbReference>
<dbReference type="PROSITE" id="PS50075">
    <property type="entry name" value="CARRIER"/>
    <property type="match status" value="2"/>
</dbReference>
<dbReference type="InterPro" id="IPR029058">
    <property type="entry name" value="AB_hydrolase_fold"/>
</dbReference>
<comment type="caution">
    <text evidence="8">The sequence shown here is derived from an EMBL/GenBank/DDBJ whole genome shotgun (WGS) entry which is preliminary data.</text>
</comment>
<dbReference type="InterPro" id="IPR020802">
    <property type="entry name" value="TesA-like"/>
</dbReference>
<evidence type="ECO:0000256" key="1">
    <source>
        <dbReference type="ARBA" id="ARBA00001957"/>
    </source>
</evidence>
<evidence type="ECO:0000259" key="7">
    <source>
        <dbReference type="PROSITE" id="PS50075"/>
    </source>
</evidence>
<name>A0ABR7WAQ0_9ACTN</name>
<dbReference type="SMART" id="SM00824">
    <property type="entry name" value="PKS_TE"/>
    <property type="match status" value="1"/>
</dbReference>
<dbReference type="EMBL" id="JACWMS010000002">
    <property type="protein sequence ID" value="MBD1319882.1"/>
    <property type="molecule type" value="Genomic_DNA"/>
</dbReference>
<keyword evidence="5" id="KW-0045">Antibiotic biosynthesis</keyword>
<dbReference type="InterPro" id="IPR045851">
    <property type="entry name" value="AMP-bd_C_sf"/>
</dbReference>
<dbReference type="InterPro" id="IPR042099">
    <property type="entry name" value="ANL_N_sf"/>
</dbReference>
<dbReference type="PANTHER" id="PTHR45527">
    <property type="entry name" value="NONRIBOSOMAL PEPTIDE SYNTHETASE"/>
    <property type="match status" value="1"/>
</dbReference>
<dbReference type="InterPro" id="IPR009081">
    <property type="entry name" value="PP-bd_ACP"/>
</dbReference>
<reference evidence="8 9" key="1">
    <citation type="submission" date="2020-09" db="EMBL/GenBank/DDBJ databases">
        <title>Novel species in genus Gordonia.</title>
        <authorList>
            <person name="Zhang G."/>
        </authorList>
    </citation>
    <scope>NUCLEOTIDE SEQUENCE [LARGE SCALE GENOMIC DNA]</scope>
    <source>
        <strain evidence="8 9">ON-33</strain>
    </source>
</reference>
<dbReference type="InterPro" id="IPR020806">
    <property type="entry name" value="PKS_PP-bd"/>
</dbReference>
<dbReference type="InterPro" id="IPR010060">
    <property type="entry name" value="NRPS_synth"/>
</dbReference>
<evidence type="ECO:0000313" key="8">
    <source>
        <dbReference type="EMBL" id="MBD1319882.1"/>
    </source>
</evidence>
<accession>A0ABR7WAQ0</accession>
<dbReference type="InterPro" id="IPR010071">
    <property type="entry name" value="AA_adenyl_dom"/>
</dbReference>
<sequence length="2895" mass="309374">MNPGTIDDQVGAGGRLPESRHTVDVTSPRLPLTAAQRGLWFAQQLIPDTPIVIATYVELHGDLDIDLLDRVCRRGLTEVECLVRIGEVDGVPHQVIDRAADDDFPIVDVSGHDDPSAAAHEWMVRDYTAGFDLLSDRLIRGAVIRLADGHHYWYSCIHHIVVDGYGAIRFMNRAAELYTAELTGTGESEERYSASRLEDLVTADSEYRDSKRFRTDRDYWMTKARNLPAPLSPAGVTGIPDITPLRGGGLLSPDLSNRLADAAERYGSIDAAVTIAAVAAYFAIATNTSDVVLSLPVTGRTNAVLRKGAGMVSNVVPIRVQVGAATTVGELVKATGLELTGALRHQRYRSEDLHADLAATDPARATAGVEIGGLYGPTINVMNFPTDLELGSVAGHFNVLTSGPIADMMVNLYPAADGTRVDILANHHLYDSDTLARHHDRMIQLLEAFADGDPDRTVLSVDTLTETERASLVPARGPIAPPARTLGEIIEEAATRAPGNIAFTYHDGTGEHGRVTYRDAARWASAVADHLIRRGARPGAFVAVAVERSLDSVRSVWAVARSGAGFVPVDPDYPADRIGHILTDSGSRIGITTRALRDRLPDDVDWLVLDDIGDPDATRDHLAERESAGATPRTARVDDAAYMIYTSGSTGTPKGVVVTHRGLSALAAERRHNYHVTADSRFLHNTSPSFDMAVGEQVSALSASATLVVAAPGLTPDELADVITRADVTHALLTPTVLSTLAPERLEGLRVLGVGGEAVNSDLVRRWAPGRAMRNGYGPTEATDIATVAALTADARVTIGGPVHDFEVVVLDSWLRPVPPGVRGELYLSGPGLARGYHGLAALTASRFVASPLATGGRMYRTGDVVSWAPGDLDTPYLEYHGRSDNQVKIRGRRIELGEIEATLVQLAVVSNAVVAVCDTAAGARLVAYVVGTPDAVVDVDAVREWCEQRLPAGLVPDGVVVLEQLPVTPNGKLDVSRLPAPTFTAEKPYRAPRTSEEQMLAELFGEVLGHDRVGADDSFFALGGDSIGAIGLVSRARTIGLNLTPRDVFERKTVAALARVAATQAAQPGLDELPGGGVGRVPLTPIMHWLLARPGGIDRYAQHLVLRLPAGIGREGIAETLSAVIAHHDALRARLVDQDTALRVDPESAVRADSLIRRIDLDSDADLAEVARVALDAALGRLDPRAGIMSQFVWLHRESDDDLLIAAIHHLAVDGVSWRILVPDMMTAWSAVDAGRPVALAPVGTSLRRWAHGLAERSTAIAEADNDRWATALDAASPAGTWQIDPARDHVADLVHRELRLGPDLTRSVVESIPTAFRATTEDILVATLALALATSSATTPDSLVVQLEGHGREESLLPGADLSRTVGWFTTAFPLRIDRDRLHTSRGTTPDGPAAIEAVKYVKELIRGLPSRGASYGIIRHLSPTGEGAITALADVTPAVSLNYLGRISADAIPAEFAGLGWLPTDELGRLPVTPDAGMPAVAALDVNAIVTGAPSTGMQLTAGVDHVARIIDESTVTGVLARWEQLLTALADAVREGTHGWTPSDVTPARVTQRDLDRWVAQYPNLVDVWPSSPLQQGFAFHTALAAESASGFAASDIYVSQATITLDGAVDADRLHTAARAVVSRHPALRTAFTTSDTGDLVALLDAGAEPGWQVDDLTDLEPGLQSVRLAGIRDRQRARPFSLGDAPLLRFGLVRMAPESFALVVTVHHVVVDGWSMPLLLRDLLVLYATHGSDAALPDAPSYRDFLVWLSNRDRDAARNAWSQAFEGRAHASLLAPAAATSVDPSPPRRAALDLGPERWARITQCANDAGVTVNTVVQSLWAMLLGRLTPGDDATRGGVDVTFGATVSGRPAELDRVDETVGLFINTVPVRVRAEAGEPIATVWQRLHDEQARLIDHHHLGLAEIGHAAGPGSGFDTLVVFESYPIDTEALDTANGVDGVRVVDVAIDESTHYPLSLTVEMQPHPRLVFSARTDVVDARALTGLVERLDRLLRTVCTDPSVAVGALPALTESEEQHTVPLRGLPAEPAMTLRQIIRRAVDRRPDGIAIRAAGRSITYAEADQWSDEVASLLSAAGAGPEDYVAIALRRSADSVRSVWAVAKTGAAFLPVDPTYPADRIALLLGDSGARLGVTDRRTRPHLPDSIEWLVLDDRPTRPERTGERIRLRENVDHPAYLIYTSGSTGLPKGVVVSHRGLANLVGERRHTYLVDEDSRFLHNTSPSFDMSVGEQLAALSASATLVISDPEAGPTSLPELVGREGVTHALLTPTALATIDPEALAGVRVLGVGGEAIGRELVSRWAPGRTMRNGYGPTEATDIATVASLEPDTVPATGTVPIGRPVRGFEMIVLDPALRPVARGTVGELYVAGPALARGYHGRPALTADRFVANPFGRPGDRMYRTGDLVSLAQDDSIRYLGRADRQVKVRGHRIEPGEIEAALLRNPVVRQAVAVGKPGPHGDTVLVGYVVGFDSAHVDGGAPQPREIRDELARTLPRHMVPSTIVVLDAIPTTPSGKVDERSLPDPEFVSMTAFAAPTTPTEQIVVDEFARQLGIERVGTDDDFFLLGGTSLSAFAMVARLRDRTGSLVPIAAVLDDPTPRALARRLDDPDPVADDAALRVLLPIRPSGTGAPLFCVHPAIGLSWGYAGLLRHLDADRPVYGLQIPGMIDDDSVLTYDTIDDLADRYLREIRNVVPHGPVHLLGWSLGGVIAHSIAARIVAAGSVVASLTLLDSVIPSAMPDRDDTMRLTDLVSALGLEDHPIATLGDESAPVTRASVDDLLAQVEDMPPGLQPEIVYYLIDAAAHTDRLLRRHVPPVYDGDALFVTADPDDTAGSTAKSSWMGPIAGHVDELRVRCTHWEMCSHAAMRAIGPAVEGYLDRSVPAHRNGRATP</sequence>
<comment type="cofactor">
    <cofactor evidence="1">
        <name>pantetheine 4'-phosphate</name>
        <dbReference type="ChEBI" id="CHEBI:47942"/>
    </cofactor>
</comment>
<dbReference type="SUPFAM" id="SSF52777">
    <property type="entry name" value="CoA-dependent acyltransferases"/>
    <property type="match status" value="6"/>
</dbReference>
<dbReference type="Gene3D" id="3.40.50.1820">
    <property type="entry name" value="alpha/beta hydrolase"/>
    <property type="match status" value="1"/>
</dbReference>
<proteinExistence type="predicted"/>
<evidence type="ECO:0000256" key="6">
    <source>
        <dbReference type="SAM" id="MobiDB-lite"/>
    </source>
</evidence>
<dbReference type="Pfam" id="PF00668">
    <property type="entry name" value="Condensation"/>
    <property type="match status" value="3"/>
</dbReference>
<dbReference type="NCBIfam" id="TIGR01733">
    <property type="entry name" value="AA-adenyl-dom"/>
    <property type="match status" value="2"/>
</dbReference>
<dbReference type="InterPro" id="IPR025110">
    <property type="entry name" value="AMP-bd_C"/>
</dbReference>
<dbReference type="Gene3D" id="1.10.1200.10">
    <property type="entry name" value="ACP-like"/>
    <property type="match status" value="1"/>
</dbReference>
<dbReference type="Pfam" id="PF00501">
    <property type="entry name" value="AMP-binding"/>
    <property type="match status" value="2"/>
</dbReference>
<dbReference type="Gene3D" id="3.30.559.30">
    <property type="entry name" value="Nonribosomal peptide synthetase, condensation domain"/>
    <property type="match status" value="3"/>
</dbReference>
<dbReference type="SUPFAM" id="SSF53474">
    <property type="entry name" value="alpha/beta-Hydrolases"/>
    <property type="match status" value="1"/>
</dbReference>
<evidence type="ECO:0000256" key="2">
    <source>
        <dbReference type="ARBA" id="ARBA00022450"/>
    </source>
</evidence>
<dbReference type="InterPro" id="IPR006162">
    <property type="entry name" value="Ppantetheine_attach_site"/>
</dbReference>
<organism evidence="8 9">
    <name type="scientific">Gordonia hankookensis</name>
    <dbReference type="NCBI Taxonomy" id="589403"/>
    <lineage>
        <taxon>Bacteria</taxon>
        <taxon>Bacillati</taxon>
        <taxon>Actinomycetota</taxon>
        <taxon>Actinomycetes</taxon>
        <taxon>Mycobacteriales</taxon>
        <taxon>Gordoniaceae</taxon>
        <taxon>Gordonia</taxon>
    </lineage>
</organism>
<dbReference type="InterPro" id="IPR023213">
    <property type="entry name" value="CAT-like_dom_sf"/>
</dbReference>
<dbReference type="Pfam" id="PF00550">
    <property type="entry name" value="PP-binding"/>
    <property type="match status" value="2"/>
</dbReference>
<evidence type="ECO:0000256" key="5">
    <source>
        <dbReference type="ARBA" id="ARBA00023194"/>
    </source>
</evidence>
<protein>
    <submittedName>
        <fullName evidence="8">Amino acid adenylation domain-containing protein</fullName>
    </submittedName>
</protein>
<dbReference type="SUPFAM" id="SSF47336">
    <property type="entry name" value="ACP-like"/>
    <property type="match status" value="2"/>
</dbReference>
<keyword evidence="4" id="KW-0677">Repeat</keyword>
<dbReference type="PROSITE" id="PS00455">
    <property type="entry name" value="AMP_BINDING"/>
    <property type="match status" value="2"/>
</dbReference>
<dbReference type="InterPro" id="IPR020845">
    <property type="entry name" value="AMP-binding_CS"/>
</dbReference>
<dbReference type="Gene3D" id="3.40.50.12780">
    <property type="entry name" value="N-terminal domain of ligase-like"/>
    <property type="match status" value="2"/>
</dbReference>
<feature type="domain" description="Carrier" evidence="7">
    <location>
        <begin position="2538"/>
        <end position="2613"/>
    </location>
</feature>
<feature type="domain" description="Carrier" evidence="7">
    <location>
        <begin position="992"/>
        <end position="1066"/>
    </location>
</feature>
<dbReference type="Pfam" id="PF13193">
    <property type="entry name" value="AMP-binding_C"/>
    <property type="match status" value="2"/>
</dbReference>
<dbReference type="SUPFAM" id="SSF56801">
    <property type="entry name" value="Acetyl-CoA synthetase-like"/>
    <property type="match status" value="2"/>
</dbReference>
<dbReference type="InterPro" id="IPR036736">
    <property type="entry name" value="ACP-like_sf"/>
</dbReference>
<dbReference type="Pfam" id="PF00975">
    <property type="entry name" value="Thioesterase"/>
    <property type="match status" value="1"/>
</dbReference>
<gene>
    <name evidence="8" type="ORF">IDF66_09810</name>
</gene>
<dbReference type="PROSITE" id="PS00012">
    <property type="entry name" value="PHOSPHOPANTETHEINE"/>
    <property type="match status" value="1"/>
</dbReference>
<evidence type="ECO:0000256" key="4">
    <source>
        <dbReference type="ARBA" id="ARBA00022737"/>
    </source>
</evidence>
<keyword evidence="9" id="KW-1185">Reference proteome</keyword>
<dbReference type="SMART" id="SM00823">
    <property type="entry name" value="PKS_PP"/>
    <property type="match status" value="2"/>
</dbReference>
<dbReference type="Gene3D" id="3.30.300.30">
    <property type="match status" value="2"/>
</dbReference>
<evidence type="ECO:0000313" key="9">
    <source>
        <dbReference type="Proteomes" id="UP000602395"/>
    </source>
</evidence>
<dbReference type="InterPro" id="IPR001031">
    <property type="entry name" value="Thioesterase"/>
</dbReference>
<dbReference type="InterPro" id="IPR000873">
    <property type="entry name" value="AMP-dep_synth/lig_dom"/>
</dbReference>